<gene>
    <name evidence="3" type="ORF">CCMP2556_LOCUS22602</name>
</gene>
<dbReference type="Gene3D" id="3.40.50.300">
    <property type="entry name" value="P-loop containing nucleotide triphosphate hydrolases"/>
    <property type="match status" value="1"/>
</dbReference>
<keyword evidence="4" id="KW-1185">Reference proteome</keyword>
<dbReference type="EMBL" id="CAXAMN010014080">
    <property type="protein sequence ID" value="CAK9042452.1"/>
    <property type="molecule type" value="Genomic_DNA"/>
</dbReference>
<evidence type="ECO:0000313" key="3">
    <source>
        <dbReference type="EMBL" id="CAK9042452.1"/>
    </source>
</evidence>
<proteinExistence type="predicted"/>
<dbReference type="PANTHER" id="PTHR10887">
    <property type="entry name" value="DNA2/NAM7 HELICASE FAMILY"/>
    <property type="match status" value="1"/>
</dbReference>
<reference evidence="3 4" key="1">
    <citation type="submission" date="2024-02" db="EMBL/GenBank/DDBJ databases">
        <authorList>
            <person name="Chen Y."/>
            <person name="Shah S."/>
            <person name="Dougan E. K."/>
            <person name="Thang M."/>
            <person name="Chan C."/>
        </authorList>
    </citation>
    <scope>NUCLEOTIDE SEQUENCE [LARGE SCALE GENOMIC DNA]</scope>
</reference>
<dbReference type="SUPFAM" id="SSF52540">
    <property type="entry name" value="P-loop containing nucleoside triphosphate hydrolases"/>
    <property type="match status" value="1"/>
</dbReference>
<sequence>MLAKVRASHFRRLLTLCWEKKCAGSVVILEDDMLSNQMKSLDPPTVPRRGPALRLSGSQYFLPEEYSNLLDLWREGKIRKNEDEADRFTAANTDSQQTPQAEGTLIEKEELVTPEMKRAFWARARAILKQRIGKIALDEPPGKHRVAKLHESLWVEELRTNFELQQLTTSVDKLRPLGNGLYHLDLTETFDQFSHSFEQFLQRGVQIRISKDGEQVCLAFVQPGSDSGKVLVSTATKLEETRGPYTIEFLSNRFPQRAMHQALDSAPAEEVLSEEPDKEREESQNISMSLEETTRVDFEPALPAVLNSVQHRAVRAAMQSRSRMPVIVWGPPGTGKSTLAAFLIWCLVQSNSRFQILVTAPSNTGADVLCSKLAKLGLDESRMLRLNALGRNVETVPEDIQSYGRTVQKDGRTTFEIPELSQLRSFRVVVTTCICASHIANVARKEGVRQGWFSHVLVDEAGEATEPETLVPIQLASPGSGGVILLGDHFQLGPLVLSSLAKRTANLDESMIERLVNGRFQASEGSLNRDTLDVCESKGLFFLTESFRSHPDIMEIYSKTALELLQHLETLQMESNQTEDGLSPSRRLDDVCWITRHRLWDCGLQCYTSSTYNWKPCASRCVQFQHLSSHCNYCLSHLVSCVLLQCVSPCARNTHTASCEGCILGGCNNKCWNP</sequence>
<protein>
    <recommendedName>
        <fullName evidence="2">DNA2/NAM7 helicase helicase domain-containing protein</fullName>
    </recommendedName>
</protein>
<evidence type="ECO:0000259" key="2">
    <source>
        <dbReference type="Pfam" id="PF13086"/>
    </source>
</evidence>
<dbReference type="Proteomes" id="UP001642484">
    <property type="component" value="Unassembled WGS sequence"/>
</dbReference>
<feature type="region of interest" description="Disordered" evidence="1">
    <location>
        <begin position="265"/>
        <end position="286"/>
    </location>
</feature>
<comment type="caution">
    <text evidence="3">The sequence shown here is derived from an EMBL/GenBank/DDBJ whole genome shotgun (WGS) entry which is preliminary data.</text>
</comment>
<accession>A0ABP0LV20</accession>
<feature type="domain" description="DNA2/NAM7 helicase helicase" evidence="2">
    <location>
        <begin position="400"/>
        <end position="498"/>
    </location>
</feature>
<organism evidence="3 4">
    <name type="scientific">Durusdinium trenchii</name>
    <dbReference type="NCBI Taxonomy" id="1381693"/>
    <lineage>
        <taxon>Eukaryota</taxon>
        <taxon>Sar</taxon>
        <taxon>Alveolata</taxon>
        <taxon>Dinophyceae</taxon>
        <taxon>Suessiales</taxon>
        <taxon>Symbiodiniaceae</taxon>
        <taxon>Durusdinium</taxon>
    </lineage>
</organism>
<dbReference type="InterPro" id="IPR045055">
    <property type="entry name" value="DNA2/NAM7-like"/>
</dbReference>
<name>A0ABP0LV20_9DINO</name>
<dbReference type="Pfam" id="PF13086">
    <property type="entry name" value="AAA_11"/>
    <property type="match status" value="2"/>
</dbReference>
<feature type="domain" description="DNA2/NAM7 helicase helicase" evidence="2">
    <location>
        <begin position="306"/>
        <end position="386"/>
    </location>
</feature>
<dbReference type="PANTHER" id="PTHR10887:SF322">
    <property type="entry name" value="HELICASE MOV-10"/>
    <property type="match status" value="1"/>
</dbReference>
<evidence type="ECO:0000256" key="1">
    <source>
        <dbReference type="SAM" id="MobiDB-lite"/>
    </source>
</evidence>
<dbReference type="InterPro" id="IPR027417">
    <property type="entry name" value="P-loop_NTPase"/>
</dbReference>
<dbReference type="InterPro" id="IPR041677">
    <property type="entry name" value="DNA2/NAM7_AAA_11"/>
</dbReference>
<evidence type="ECO:0000313" key="4">
    <source>
        <dbReference type="Proteomes" id="UP001642484"/>
    </source>
</evidence>